<reference evidence="2 3" key="1">
    <citation type="submission" date="2018-08" db="EMBL/GenBank/DDBJ databases">
        <title>Recombination of ecologically and evolutionarily significant loci maintains genetic cohesion in the Pseudomonas syringae species complex.</title>
        <authorList>
            <person name="Dillon M."/>
            <person name="Thakur S."/>
            <person name="Almeida R.N.D."/>
            <person name="Weir B.S."/>
            <person name="Guttman D.S."/>
        </authorList>
    </citation>
    <scope>NUCLEOTIDE SEQUENCE [LARGE SCALE GENOMIC DNA]</scope>
    <source>
        <strain evidence="2 3">ICMP 6917</strain>
    </source>
</reference>
<evidence type="ECO:0000256" key="1">
    <source>
        <dbReference type="SAM" id="MobiDB-lite"/>
    </source>
</evidence>
<dbReference type="Proteomes" id="UP000278332">
    <property type="component" value="Unassembled WGS sequence"/>
</dbReference>
<feature type="region of interest" description="Disordered" evidence="1">
    <location>
        <begin position="32"/>
        <end position="54"/>
    </location>
</feature>
<accession>A0A3M4VIS8</accession>
<sequence>MQFGWAHQAVPFLGTCAPNRLSALLGSAYAGGSGEPGAKTTGGLPKASRCDKGP</sequence>
<comment type="caution">
    <text evidence="2">The sequence shown here is derived from an EMBL/GenBank/DDBJ whole genome shotgun (WGS) entry which is preliminary data.</text>
</comment>
<evidence type="ECO:0000313" key="2">
    <source>
        <dbReference type="EMBL" id="RMR51746.1"/>
    </source>
</evidence>
<evidence type="ECO:0000313" key="3">
    <source>
        <dbReference type="Proteomes" id="UP000278332"/>
    </source>
</evidence>
<protein>
    <submittedName>
        <fullName evidence="2">Uncharacterized protein</fullName>
    </submittedName>
</protein>
<dbReference type="AlphaFoldDB" id="A0A3M4VIS8"/>
<organism evidence="2 3">
    <name type="scientific">Pseudomonas cichorii</name>
    <dbReference type="NCBI Taxonomy" id="36746"/>
    <lineage>
        <taxon>Bacteria</taxon>
        <taxon>Pseudomonadati</taxon>
        <taxon>Pseudomonadota</taxon>
        <taxon>Gammaproteobacteria</taxon>
        <taxon>Pseudomonadales</taxon>
        <taxon>Pseudomonadaceae</taxon>
        <taxon>Pseudomonas</taxon>
    </lineage>
</organism>
<proteinExistence type="predicted"/>
<name>A0A3M4VIS8_PSECI</name>
<gene>
    <name evidence="2" type="ORF">ALP84_100419</name>
</gene>
<dbReference type="EMBL" id="RBRY01000154">
    <property type="protein sequence ID" value="RMR51746.1"/>
    <property type="molecule type" value="Genomic_DNA"/>
</dbReference>